<sequence>MVAGGRGNERVTVREPQMIAVADPCPLVAVPQAWDTGSTRIDAIWSAGIRDGSKDPAPHIELLLYSTGAGQEMHFSPGSRTQTLLQTGGHMQELADSARLSEPFHCIW</sequence>
<dbReference type="Proteomes" id="UP001174936">
    <property type="component" value="Unassembled WGS sequence"/>
</dbReference>
<evidence type="ECO:0000313" key="1">
    <source>
        <dbReference type="EMBL" id="KAK0638844.1"/>
    </source>
</evidence>
<dbReference type="EMBL" id="JAULSV010000007">
    <property type="protein sequence ID" value="KAK0638844.1"/>
    <property type="molecule type" value="Genomic_DNA"/>
</dbReference>
<comment type="caution">
    <text evidence="1">The sequence shown here is derived from an EMBL/GenBank/DDBJ whole genome shotgun (WGS) entry which is preliminary data.</text>
</comment>
<proteinExistence type="predicted"/>
<gene>
    <name evidence="1" type="ORF">B0T16DRAFT_421965</name>
</gene>
<protein>
    <submittedName>
        <fullName evidence="1">Uncharacterized protein</fullName>
    </submittedName>
</protein>
<name>A0AA39XRM8_9PEZI</name>
<dbReference type="AlphaFoldDB" id="A0AA39XRM8"/>
<keyword evidence="2" id="KW-1185">Reference proteome</keyword>
<reference evidence="1" key="1">
    <citation type="submission" date="2023-06" db="EMBL/GenBank/DDBJ databases">
        <title>Genome-scale phylogeny and comparative genomics of the fungal order Sordariales.</title>
        <authorList>
            <consortium name="Lawrence Berkeley National Laboratory"/>
            <person name="Hensen N."/>
            <person name="Bonometti L."/>
            <person name="Westerberg I."/>
            <person name="Brannstrom I.O."/>
            <person name="Guillou S."/>
            <person name="Cros-Aarteil S."/>
            <person name="Calhoun S."/>
            <person name="Haridas S."/>
            <person name="Kuo A."/>
            <person name="Mondo S."/>
            <person name="Pangilinan J."/>
            <person name="Riley R."/>
            <person name="Labutti K."/>
            <person name="Andreopoulos B."/>
            <person name="Lipzen A."/>
            <person name="Chen C."/>
            <person name="Yanf M."/>
            <person name="Daum C."/>
            <person name="Ng V."/>
            <person name="Clum A."/>
            <person name="Steindorff A."/>
            <person name="Ohm R."/>
            <person name="Martin F."/>
            <person name="Silar P."/>
            <person name="Natvig D."/>
            <person name="Lalanne C."/>
            <person name="Gautier V."/>
            <person name="Ament-Velasquez S.L."/>
            <person name="Kruys A."/>
            <person name="Hutchinson M.I."/>
            <person name="Powell A.J."/>
            <person name="Barry K."/>
            <person name="Miller A.N."/>
            <person name="Grigoriev I.V."/>
            <person name="Debuchy R."/>
            <person name="Gladieux P."/>
            <person name="Thoren M.H."/>
            <person name="Johannesson H."/>
        </authorList>
    </citation>
    <scope>NUCLEOTIDE SEQUENCE</scope>
    <source>
        <strain evidence="1">SMH2532-1</strain>
    </source>
</reference>
<accession>A0AA39XRM8</accession>
<evidence type="ECO:0000313" key="2">
    <source>
        <dbReference type="Proteomes" id="UP001174936"/>
    </source>
</evidence>
<organism evidence="1 2">
    <name type="scientific">Cercophora newfieldiana</name>
    <dbReference type="NCBI Taxonomy" id="92897"/>
    <lineage>
        <taxon>Eukaryota</taxon>
        <taxon>Fungi</taxon>
        <taxon>Dikarya</taxon>
        <taxon>Ascomycota</taxon>
        <taxon>Pezizomycotina</taxon>
        <taxon>Sordariomycetes</taxon>
        <taxon>Sordariomycetidae</taxon>
        <taxon>Sordariales</taxon>
        <taxon>Lasiosphaeriaceae</taxon>
        <taxon>Cercophora</taxon>
    </lineage>
</organism>